<organism evidence="4 5">
    <name type="scientific">Acinetobacter guerrae</name>
    <dbReference type="NCBI Taxonomy" id="1843371"/>
    <lineage>
        <taxon>Bacteria</taxon>
        <taxon>Pseudomonadati</taxon>
        <taxon>Pseudomonadota</taxon>
        <taxon>Gammaproteobacteria</taxon>
        <taxon>Moraxellales</taxon>
        <taxon>Moraxellaceae</taxon>
        <taxon>Acinetobacter</taxon>
    </lineage>
</organism>
<accession>A0A3A8EJC9</accession>
<dbReference type="InterPro" id="IPR002509">
    <property type="entry name" value="NODB_dom"/>
</dbReference>
<dbReference type="EMBL" id="RAXU01000004">
    <property type="protein sequence ID" value="RKG35032.1"/>
    <property type="molecule type" value="Genomic_DNA"/>
</dbReference>
<dbReference type="AlphaFoldDB" id="A0A3A8EJC9"/>
<evidence type="ECO:0000256" key="2">
    <source>
        <dbReference type="SAM" id="SignalP"/>
    </source>
</evidence>
<dbReference type="InterPro" id="IPR011330">
    <property type="entry name" value="Glyco_hydro/deAcase_b/a-brl"/>
</dbReference>
<dbReference type="GO" id="GO:0005975">
    <property type="term" value="P:carbohydrate metabolic process"/>
    <property type="evidence" value="ECO:0007669"/>
    <property type="project" value="InterPro"/>
</dbReference>
<feature type="chain" id="PRO_5017319463" evidence="2">
    <location>
        <begin position="29"/>
        <end position="691"/>
    </location>
</feature>
<dbReference type="NCBIfam" id="TIGR03938">
    <property type="entry name" value="deacetyl_PgaB"/>
    <property type="match status" value="1"/>
</dbReference>
<dbReference type="Pfam" id="PF01522">
    <property type="entry name" value="Polysacc_deac_1"/>
    <property type="match status" value="1"/>
</dbReference>
<dbReference type="PROSITE" id="PS51677">
    <property type="entry name" value="NODB"/>
    <property type="match status" value="1"/>
</dbReference>
<dbReference type="Pfam" id="PF14883">
    <property type="entry name" value="GHL13"/>
    <property type="match status" value="1"/>
</dbReference>
<dbReference type="RefSeq" id="WP_120369322.1">
    <property type="nucleotide sequence ID" value="NZ_BKYM01000024.1"/>
</dbReference>
<evidence type="ECO:0000313" key="5">
    <source>
        <dbReference type="Proteomes" id="UP000269001"/>
    </source>
</evidence>
<dbReference type="CDD" id="cd10964">
    <property type="entry name" value="CE4_PgaB_5s"/>
    <property type="match status" value="1"/>
</dbReference>
<dbReference type="Gene3D" id="3.20.20.80">
    <property type="entry name" value="Glycosidases"/>
    <property type="match status" value="1"/>
</dbReference>
<comment type="caution">
    <text evidence="4">The sequence shown here is derived from an EMBL/GenBank/DDBJ whole genome shotgun (WGS) entry which is preliminary data.</text>
</comment>
<dbReference type="Proteomes" id="UP000269001">
    <property type="component" value="Unassembled WGS sequence"/>
</dbReference>
<dbReference type="PANTHER" id="PTHR34216">
    <property type="match status" value="1"/>
</dbReference>
<keyword evidence="5" id="KW-1185">Reference proteome</keyword>
<gene>
    <name evidence="4" type="primary">pgaB</name>
    <name evidence="4" type="ORF">D7V21_04385</name>
</gene>
<keyword evidence="1 2" id="KW-0732">Signal</keyword>
<dbReference type="Gene3D" id="3.20.20.370">
    <property type="entry name" value="Glycoside hydrolase/deacetylase"/>
    <property type="match status" value="1"/>
</dbReference>
<sequence>MPTRFPLQTLTLSISLLFSSIGISYAHAETSAATDLPTAAEIPAVTDPHTGEAPEEEPQIDVSTLTIIGYHEITSKDAVIPDYAVTPQRFELHLDWLIKNGYHFISVDQLIKANEGKLKLPPKPVLLTVDDGYQSFYQYAYPILKARKIPAVLAVVGKWLEVKPNKMVQFGDEKLERSKLLSWKEIKEMQDSGLIEIGSHSYDLHHGVTGNPQGNSEPAATTRIYDDKTKTYESDRAYEKRISDDLKKNIETFKANGIRAPRVMVWPYGRYNMETVRIAKKLGMPITITLDDGPDHVTKSLGHLSRILVMKGESTDDLAQDILTRQMNLNDNNRPQKIMHIDLDYIYDPDPAQIERNLGHVLDRIRAAGVNTVYLQAFSDPDANGSADMVYFPNRYLPMRADLFNRVAWQISTRTSVNRVYAWMPLMAWELPKNNPASKKLVVTQQPKDSDHLNMGYIRLSPYSPEARKVIEGIYTDLAKYSTFDGILFHDDTTLSDYEDASPDALKAYAKAGLPTDLDKIRNDDALLSKWTDFKIKTIDNFAMKLASDVRYYQPYLLTARNMYAQVALSPYAENWYSQSLEQSLKRYDFTAIMAMPYMEQAENPTKFYQDIVKRVKQYPNGIKKTVFELQATNWRTNQPVPSQELVDTIRSLYSQGAMHVGYYPDDPFKDHPDTQMLHDVFATKPSKLVP</sequence>
<dbReference type="SUPFAM" id="SSF88713">
    <property type="entry name" value="Glycoside hydrolase/deacetylase"/>
    <property type="match status" value="1"/>
</dbReference>
<protein>
    <submittedName>
        <fullName evidence="4">Poly-beta-1,6-N-acetyl-D-glucosamine N-deacetylase PgaB</fullName>
    </submittedName>
</protein>
<feature type="signal peptide" evidence="2">
    <location>
        <begin position="1"/>
        <end position="28"/>
    </location>
</feature>
<evidence type="ECO:0000256" key="1">
    <source>
        <dbReference type="ARBA" id="ARBA00022729"/>
    </source>
</evidence>
<proteinExistence type="predicted"/>
<dbReference type="GO" id="GO:0016810">
    <property type="term" value="F:hydrolase activity, acting on carbon-nitrogen (but not peptide) bonds"/>
    <property type="evidence" value="ECO:0007669"/>
    <property type="project" value="InterPro"/>
</dbReference>
<reference evidence="4 5" key="1">
    <citation type="submission" date="2018-09" db="EMBL/GenBank/DDBJ databases">
        <title>The draft genome of Acinetobacter spp. strains.</title>
        <authorList>
            <person name="Qin J."/>
            <person name="Feng Y."/>
            <person name="Zong Z."/>
        </authorList>
    </citation>
    <scope>NUCLEOTIDE SEQUENCE [LARGE SCALE GENOMIC DNA]</scope>
    <source>
        <strain evidence="4 5">WCHAc060096</strain>
    </source>
</reference>
<dbReference type="PANTHER" id="PTHR34216:SF7">
    <property type="entry name" value="POLY-BETA-1,6-N-ACETYL-D-GLUCOSAMINE N-DEACETYLASE"/>
    <property type="match status" value="1"/>
</dbReference>
<evidence type="ECO:0000259" key="3">
    <source>
        <dbReference type="PROSITE" id="PS51677"/>
    </source>
</evidence>
<dbReference type="GO" id="GO:0043708">
    <property type="term" value="P:cell adhesion involved in biofilm formation"/>
    <property type="evidence" value="ECO:0007669"/>
    <property type="project" value="InterPro"/>
</dbReference>
<name>A0A3A8EJC9_9GAMM</name>
<evidence type="ECO:0000313" key="4">
    <source>
        <dbReference type="EMBL" id="RKG35032.1"/>
    </source>
</evidence>
<feature type="domain" description="NodB homology" evidence="3">
    <location>
        <begin position="123"/>
        <end position="373"/>
    </location>
</feature>
<dbReference type="InterPro" id="IPR051398">
    <property type="entry name" value="Polysacch_Deacetylase"/>
</dbReference>
<dbReference type="InterPro" id="IPR032772">
    <property type="entry name" value="PGA_deacetylase_PgaB_C"/>
</dbReference>
<dbReference type="InterPro" id="IPR023854">
    <property type="entry name" value="PGA_deacetylase_PgaB"/>
</dbReference>